<organism evidence="2 3">
    <name type="scientific">Araneus ventricosus</name>
    <name type="common">Orbweaver spider</name>
    <name type="synonym">Epeira ventricosa</name>
    <dbReference type="NCBI Taxonomy" id="182803"/>
    <lineage>
        <taxon>Eukaryota</taxon>
        <taxon>Metazoa</taxon>
        <taxon>Ecdysozoa</taxon>
        <taxon>Arthropoda</taxon>
        <taxon>Chelicerata</taxon>
        <taxon>Arachnida</taxon>
        <taxon>Araneae</taxon>
        <taxon>Araneomorphae</taxon>
        <taxon>Entelegynae</taxon>
        <taxon>Araneoidea</taxon>
        <taxon>Araneidae</taxon>
        <taxon>Araneus</taxon>
    </lineage>
</organism>
<accession>A0A4Y2NAJ4</accession>
<name>A0A4Y2NAJ4_ARAVE</name>
<feature type="region of interest" description="Disordered" evidence="1">
    <location>
        <begin position="334"/>
        <end position="358"/>
    </location>
</feature>
<feature type="region of interest" description="Disordered" evidence="1">
    <location>
        <begin position="213"/>
        <end position="276"/>
    </location>
</feature>
<sequence>MSTAETFHEISPFLVHKLILSFIGEVKNIKKLKSGDLLIEVSNSNQAKSLSKLTELGDLKVSVSVHRNLNFSRGVISERGLKKHTESELIQELSEQKVCAARRLHIKRDGKLIPTKHVVLTFSTTELPKSIKAGHDSSDCISGEVKCRNCQGAHPAFSRSCPQWALETEILTTKIRKNISFAEARRLVSELSPKPGVTYSSAVKQYAYCGSHTTPQNIQKNSPRSNTQPAPAPPDSLQIPNKSSIPEKTLATASHPLKDKHTPKQKETVKATDNTDNVKKLQRIKETKAAKRARLAALKKNKDLKNLPLTKGDFLKQSSKTIVEAQNVDPLLEIHPSDDDLMSTASETDVSSSSPKKS</sequence>
<evidence type="ECO:0000256" key="1">
    <source>
        <dbReference type="SAM" id="MobiDB-lite"/>
    </source>
</evidence>
<dbReference type="OrthoDB" id="4230923at2759"/>
<reference evidence="2 3" key="1">
    <citation type="journal article" date="2019" name="Sci. Rep.">
        <title>Orb-weaving spider Araneus ventricosus genome elucidates the spidroin gene catalogue.</title>
        <authorList>
            <person name="Kono N."/>
            <person name="Nakamura H."/>
            <person name="Ohtoshi R."/>
            <person name="Moran D.A.P."/>
            <person name="Shinohara A."/>
            <person name="Yoshida Y."/>
            <person name="Fujiwara M."/>
            <person name="Mori M."/>
            <person name="Tomita M."/>
            <person name="Arakawa K."/>
        </authorList>
    </citation>
    <scope>NUCLEOTIDE SEQUENCE [LARGE SCALE GENOMIC DNA]</scope>
</reference>
<dbReference type="Proteomes" id="UP000499080">
    <property type="component" value="Unassembled WGS sequence"/>
</dbReference>
<feature type="compositionally biased region" description="Polar residues" evidence="1">
    <location>
        <begin position="213"/>
        <end position="229"/>
    </location>
</feature>
<evidence type="ECO:0000313" key="3">
    <source>
        <dbReference type="Proteomes" id="UP000499080"/>
    </source>
</evidence>
<feature type="compositionally biased region" description="Basic and acidic residues" evidence="1">
    <location>
        <begin position="256"/>
        <end position="270"/>
    </location>
</feature>
<dbReference type="AlphaFoldDB" id="A0A4Y2NAJ4"/>
<gene>
    <name evidence="2" type="ORF">AVEN_254855_1</name>
</gene>
<evidence type="ECO:0000313" key="2">
    <source>
        <dbReference type="EMBL" id="GBN34866.1"/>
    </source>
</evidence>
<comment type="caution">
    <text evidence="2">The sequence shown here is derived from an EMBL/GenBank/DDBJ whole genome shotgun (WGS) entry which is preliminary data.</text>
</comment>
<feature type="compositionally biased region" description="Low complexity" evidence="1">
    <location>
        <begin position="343"/>
        <end position="358"/>
    </location>
</feature>
<protein>
    <submittedName>
        <fullName evidence="2">Uncharacterized protein</fullName>
    </submittedName>
</protein>
<proteinExistence type="predicted"/>
<keyword evidence="3" id="KW-1185">Reference proteome</keyword>
<dbReference type="EMBL" id="BGPR01008602">
    <property type="protein sequence ID" value="GBN34866.1"/>
    <property type="molecule type" value="Genomic_DNA"/>
</dbReference>